<proteinExistence type="predicted"/>
<dbReference type="Proteomes" id="UP000037069">
    <property type="component" value="Unassembled WGS sequence"/>
</dbReference>
<sequence>MSGSDKDSASEIHCTLLMLYIRLNPRVQFCTDVLVCVQSGICCILERRSRYGTPVYADEL</sequence>
<organism evidence="1 2">
    <name type="scientific">Lucilia cuprina</name>
    <name type="common">Green bottle fly</name>
    <name type="synonym">Australian sheep blowfly</name>
    <dbReference type="NCBI Taxonomy" id="7375"/>
    <lineage>
        <taxon>Eukaryota</taxon>
        <taxon>Metazoa</taxon>
        <taxon>Ecdysozoa</taxon>
        <taxon>Arthropoda</taxon>
        <taxon>Hexapoda</taxon>
        <taxon>Insecta</taxon>
        <taxon>Pterygota</taxon>
        <taxon>Neoptera</taxon>
        <taxon>Endopterygota</taxon>
        <taxon>Diptera</taxon>
        <taxon>Brachycera</taxon>
        <taxon>Muscomorpha</taxon>
        <taxon>Oestroidea</taxon>
        <taxon>Calliphoridae</taxon>
        <taxon>Luciliinae</taxon>
        <taxon>Lucilia</taxon>
    </lineage>
</organism>
<reference evidence="1 2" key="1">
    <citation type="journal article" date="2015" name="Nat. Commun.">
        <title>Lucilia cuprina genome unlocks parasitic fly biology to underpin future interventions.</title>
        <authorList>
            <person name="Anstead C.A."/>
            <person name="Korhonen P.K."/>
            <person name="Young N.D."/>
            <person name="Hall R.S."/>
            <person name="Jex A.R."/>
            <person name="Murali S.C."/>
            <person name="Hughes D.S."/>
            <person name="Lee S.F."/>
            <person name="Perry T."/>
            <person name="Stroehlein A.J."/>
            <person name="Ansell B.R."/>
            <person name="Breugelmans B."/>
            <person name="Hofmann A."/>
            <person name="Qu J."/>
            <person name="Dugan S."/>
            <person name="Lee S.L."/>
            <person name="Chao H."/>
            <person name="Dinh H."/>
            <person name="Han Y."/>
            <person name="Doddapaneni H.V."/>
            <person name="Worley K.C."/>
            <person name="Muzny D.M."/>
            <person name="Ioannidis P."/>
            <person name="Waterhouse R.M."/>
            <person name="Zdobnov E.M."/>
            <person name="James P.J."/>
            <person name="Bagnall N.H."/>
            <person name="Kotze A.C."/>
            <person name="Gibbs R.A."/>
            <person name="Richards S."/>
            <person name="Batterham P."/>
            <person name="Gasser R.B."/>
        </authorList>
    </citation>
    <scope>NUCLEOTIDE SEQUENCE [LARGE SCALE GENOMIC DNA]</scope>
    <source>
        <strain evidence="1 2">LS</strain>
        <tissue evidence="1">Full body</tissue>
    </source>
</reference>
<dbReference type="AlphaFoldDB" id="A0A0L0CRC4"/>
<feature type="non-terminal residue" evidence="1">
    <location>
        <position position="60"/>
    </location>
</feature>
<dbReference type="EMBL" id="JRES01000007">
    <property type="protein sequence ID" value="KNC34910.1"/>
    <property type="molecule type" value="Genomic_DNA"/>
</dbReference>
<evidence type="ECO:0000313" key="2">
    <source>
        <dbReference type="Proteomes" id="UP000037069"/>
    </source>
</evidence>
<gene>
    <name evidence="1" type="ORF">FF38_11076</name>
</gene>
<accession>A0A0L0CRC4</accession>
<comment type="caution">
    <text evidence="1">The sequence shown here is derived from an EMBL/GenBank/DDBJ whole genome shotgun (WGS) entry which is preliminary data.</text>
</comment>
<keyword evidence="2" id="KW-1185">Reference proteome</keyword>
<name>A0A0L0CRC4_LUCCU</name>
<evidence type="ECO:0000313" key="1">
    <source>
        <dbReference type="EMBL" id="KNC34910.1"/>
    </source>
</evidence>
<protein>
    <submittedName>
        <fullName evidence="1">Uncharacterized protein</fullName>
    </submittedName>
</protein>